<protein>
    <submittedName>
        <fullName evidence="1 3">Uncharacterized protein</fullName>
    </submittedName>
</protein>
<dbReference type="Proteomes" id="UP000278807">
    <property type="component" value="Unassembled WGS sequence"/>
</dbReference>
<evidence type="ECO:0000313" key="2">
    <source>
        <dbReference type="Proteomes" id="UP000278807"/>
    </source>
</evidence>
<keyword evidence="2" id="KW-1185">Reference proteome</keyword>
<gene>
    <name evidence="1" type="ORF">HNAJ_LOCUS115</name>
</gene>
<dbReference type="AlphaFoldDB" id="A0A0R3T013"/>
<evidence type="ECO:0000313" key="3">
    <source>
        <dbReference type="WBParaSite" id="HNAJ_0000011401-mRNA-1"/>
    </source>
</evidence>
<dbReference type="WBParaSite" id="HNAJ_0000011401-mRNA-1">
    <property type="protein sequence ID" value="HNAJ_0000011401-mRNA-1"/>
    <property type="gene ID" value="HNAJ_0000011401"/>
</dbReference>
<reference evidence="1 2" key="2">
    <citation type="submission" date="2018-11" db="EMBL/GenBank/DDBJ databases">
        <authorList>
            <consortium name="Pathogen Informatics"/>
        </authorList>
    </citation>
    <scope>NUCLEOTIDE SEQUENCE [LARGE SCALE GENOMIC DNA]</scope>
</reference>
<proteinExistence type="predicted"/>
<accession>A0A0R3T013</accession>
<organism evidence="3">
    <name type="scientific">Rodentolepis nana</name>
    <name type="common">Dwarf tapeworm</name>
    <name type="synonym">Hymenolepis nana</name>
    <dbReference type="NCBI Taxonomy" id="102285"/>
    <lineage>
        <taxon>Eukaryota</taxon>
        <taxon>Metazoa</taxon>
        <taxon>Spiralia</taxon>
        <taxon>Lophotrochozoa</taxon>
        <taxon>Platyhelminthes</taxon>
        <taxon>Cestoda</taxon>
        <taxon>Eucestoda</taxon>
        <taxon>Cyclophyllidea</taxon>
        <taxon>Hymenolepididae</taxon>
        <taxon>Rodentolepis</taxon>
    </lineage>
</organism>
<evidence type="ECO:0000313" key="1">
    <source>
        <dbReference type="EMBL" id="VDN95974.1"/>
    </source>
</evidence>
<name>A0A0R3T013_RODNA</name>
<sequence>MWLSVLANRCRGDVDKRGIEGDDVEAHFSPHRVIKMGSGILAVMMAHDADDKISTNYHTFHDGSAEQMPPNREERKCEKETCFPSPLMPFDFCG</sequence>
<dbReference type="OrthoDB" id="10377355at2759"/>
<dbReference type="EMBL" id="UZAE01000022">
    <property type="protein sequence ID" value="VDN95974.1"/>
    <property type="molecule type" value="Genomic_DNA"/>
</dbReference>
<reference evidence="3" key="1">
    <citation type="submission" date="2017-02" db="UniProtKB">
        <authorList>
            <consortium name="WormBaseParasite"/>
        </authorList>
    </citation>
    <scope>IDENTIFICATION</scope>
</reference>